<evidence type="ECO:0000313" key="4">
    <source>
        <dbReference type="EMBL" id="ARN83015.1"/>
    </source>
</evidence>
<dbReference type="HAMAP" id="MF_00187">
    <property type="entry name" value="FdhD"/>
    <property type="match status" value="1"/>
</dbReference>
<dbReference type="RefSeq" id="WP_085773160.1">
    <property type="nucleotide sequence ID" value="NZ_AP027149.1"/>
</dbReference>
<dbReference type="PIRSF" id="PIRSF015626">
    <property type="entry name" value="FdhD"/>
    <property type="match status" value="1"/>
</dbReference>
<protein>
    <recommendedName>
        <fullName evidence="3">Sulfur carrier protein FdhD</fullName>
    </recommendedName>
</protein>
<dbReference type="OrthoDB" id="3197277at2"/>
<dbReference type="Gene3D" id="3.10.20.10">
    <property type="match status" value="1"/>
</dbReference>
<evidence type="ECO:0000256" key="3">
    <source>
        <dbReference type="HAMAP-Rule" id="MF_00187"/>
    </source>
</evidence>
<dbReference type="Pfam" id="PF02634">
    <property type="entry name" value="FdhD-NarQ"/>
    <property type="match status" value="1"/>
</dbReference>
<evidence type="ECO:0000256" key="1">
    <source>
        <dbReference type="ARBA" id="ARBA00022490"/>
    </source>
</evidence>
<dbReference type="GO" id="GO:0016783">
    <property type="term" value="F:sulfurtransferase activity"/>
    <property type="evidence" value="ECO:0007669"/>
    <property type="project" value="InterPro"/>
</dbReference>
<comment type="function">
    <text evidence="3">Required for formate dehydrogenase (FDH) activity. Acts as a sulfur carrier protein that transfers sulfur from IscS to the molybdenum cofactor prior to its insertion into FDH.</text>
</comment>
<dbReference type="Gene3D" id="3.40.140.10">
    <property type="entry name" value="Cytidine Deaminase, domain 2"/>
    <property type="match status" value="1"/>
</dbReference>
<sequence>MSEGVPAPVAMAACLARRHDELTPGSRLLPEETPIAFTYGGSTHAVMMATPADLEDFAAGFALTEGLIDAEAGALEVEIVASDLGVELRSWLPGEGQRQYAARRRSMAGPTGCGLCGVESLEQAIREPPRVGEGFQVQATEMVRAMERLSDSQTLNQQTRAVHGAAFWRPSDDLLMLREDVGRHNALDKLVGALLRRRVSGKDGVVLMTSRVSVELIQKAARIGAPVIAAISAPTALAVRTAEACGMTLVAVMRGRDFEVFTHPERIVEPAPAHVA</sequence>
<dbReference type="Proteomes" id="UP000193978">
    <property type="component" value="Chromosome"/>
</dbReference>
<organism evidence="4 5">
    <name type="scientific">Methylocystis bryophila</name>
    <dbReference type="NCBI Taxonomy" id="655015"/>
    <lineage>
        <taxon>Bacteria</taxon>
        <taxon>Pseudomonadati</taxon>
        <taxon>Pseudomonadota</taxon>
        <taxon>Alphaproteobacteria</taxon>
        <taxon>Hyphomicrobiales</taxon>
        <taxon>Methylocystaceae</taxon>
        <taxon>Methylocystis</taxon>
    </lineage>
</organism>
<dbReference type="SUPFAM" id="SSF53927">
    <property type="entry name" value="Cytidine deaminase-like"/>
    <property type="match status" value="1"/>
</dbReference>
<dbReference type="GO" id="GO:0005737">
    <property type="term" value="C:cytoplasm"/>
    <property type="evidence" value="ECO:0007669"/>
    <property type="project" value="UniProtKB-SubCell"/>
</dbReference>
<dbReference type="AlphaFoldDB" id="A0A1W6MZL0"/>
<dbReference type="KEGG" id="mbry:B1812_20180"/>
<dbReference type="GO" id="GO:0006777">
    <property type="term" value="P:Mo-molybdopterin cofactor biosynthetic process"/>
    <property type="evidence" value="ECO:0007669"/>
    <property type="project" value="UniProtKB-UniRule"/>
</dbReference>
<evidence type="ECO:0000313" key="5">
    <source>
        <dbReference type="Proteomes" id="UP000193978"/>
    </source>
</evidence>
<dbReference type="InterPro" id="IPR016193">
    <property type="entry name" value="Cytidine_deaminase-like"/>
</dbReference>
<comment type="similarity">
    <text evidence="3">Belongs to the FdhD family.</text>
</comment>
<dbReference type="STRING" id="655015.B1812_20180"/>
<keyword evidence="1 3" id="KW-0963">Cytoplasm</keyword>
<dbReference type="PANTHER" id="PTHR30592">
    <property type="entry name" value="FORMATE DEHYDROGENASE"/>
    <property type="match status" value="1"/>
</dbReference>
<dbReference type="PANTHER" id="PTHR30592:SF1">
    <property type="entry name" value="SULFUR CARRIER PROTEIN FDHD"/>
    <property type="match status" value="1"/>
</dbReference>
<evidence type="ECO:0000256" key="2">
    <source>
        <dbReference type="ARBA" id="ARBA00023150"/>
    </source>
</evidence>
<keyword evidence="2 3" id="KW-0501">Molybdenum cofactor biosynthesis</keyword>
<dbReference type="InterPro" id="IPR003786">
    <property type="entry name" value="FdhD"/>
</dbReference>
<proteinExistence type="inferred from homology"/>
<gene>
    <name evidence="3" type="primary">fdhD</name>
    <name evidence="4" type="ORF">B1812_20180</name>
</gene>
<name>A0A1W6MZL0_9HYPH</name>
<feature type="active site" description="Cysteine persulfide intermediate" evidence="3">
    <location>
        <position position="113"/>
    </location>
</feature>
<comment type="subcellular location">
    <subcellularLocation>
        <location evidence="3">Cytoplasm</location>
    </subcellularLocation>
</comment>
<keyword evidence="5" id="KW-1185">Reference proteome</keyword>
<dbReference type="GO" id="GO:0097163">
    <property type="term" value="F:sulfur carrier activity"/>
    <property type="evidence" value="ECO:0007669"/>
    <property type="project" value="UniProtKB-UniRule"/>
</dbReference>
<comment type="caution">
    <text evidence="3">Lacks conserved residue(s) required for the propagation of feature annotation.</text>
</comment>
<accession>A0A1W6MZL0</accession>
<dbReference type="EMBL" id="CP019948">
    <property type="protein sequence ID" value="ARN83015.1"/>
    <property type="molecule type" value="Genomic_DNA"/>
</dbReference>
<keyword evidence="4" id="KW-0808">Transferase</keyword>
<reference evidence="4 5" key="1">
    <citation type="submission" date="2017-02" db="EMBL/GenBank/DDBJ databases">
        <authorList>
            <person name="Peterson S.W."/>
        </authorList>
    </citation>
    <scope>NUCLEOTIDE SEQUENCE [LARGE SCALE GENOMIC DNA]</scope>
    <source>
        <strain evidence="4 5">S285</strain>
    </source>
</reference>
<dbReference type="NCBIfam" id="TIGR00129">
    <property type="entry name" value="fdhD_narQ"/>
    <property type="match status" value="1"/>
</dbReference>